<sequence>MNKLNKPESRVQRNIRIVMSNIKEEQQQKVVKYFSHLKQESELAKPRYAHSQFPQQKFYQTVAEPSLIDFQLDNLNLKVSKVGTLVEPMIPIEEIPQKPIIKKFKVLKHPVFLTENTINKIEPLEKPSELPISIKRSTKQQMMNNEILHRLGLLSVQAKRELQIEKLSNRALKVSKSKETSSIIHKQLEAITLQMKENDKQEQIQITQRCTTSASGASRKAYDYQDEYLVDCLTERLNLIYSVQTFKNRPQTRITKRKIHNFFKTVTMAHLDNLDEIKKDDQSIQIQIKSIKEKLQLCKRRLLDYNDEIEIALTEEMKGQVIEYKNIIKNNKK</sequence>
<organism evidence="1 2">
    <name type="scientific">Paramecium primaurelia</name>
    <dbReference type="NCBI Taxonomy" id="5886"/>
    <lineage>
        <taxon>Eukaryota</taxon>
        <taxon>Sar</taxon>
        <taxon>Alveolata</taxon>
        <taxon>Ciliophora</taxon>
        <taxon>Intramacronucleata</taxon>
        <taxon>Oligohymenophorea</taxon>
        <taxon>Peniculida</taxon>
        <taxon>Parameciidae</taxon>
        <taxon>Paramecium</taxon>
    </lineage>
</organism>
<proteinExistence type="predicted"/>
<reference evidence="1" key="1">
    <citation type="submission" date="2021-01" db="EMBL/GenBank/DDBJ databases">
        <authorList>
            <consortium name="Genoscope - CEA"/>
            <person name="William W."/>
        </authorList>
    </citation>
    <scope>NUCLEOTIDE SEQUENCE</scope>
</reference>
<protein>
    <submittedName>
        <fullName evidence="1">Uncharacterized protein</fullName>
    </submittedName>
</protein>
<dbReference type="Proteomes" id="UP000688137">
    <property type="component" value="Unassembled WGS sequence"/>
</dbReference>
<keyword evidence="2" id="KW-1185">Reference proteome</keyword>
<comment type="caution">
    <text evidence="1">The sequence shown here is derived from an EMBL/GenBank/DDBJ whole genome shotgun (WGS) entry which is preliminary data.</text>
</comment>
<dbReference type="EMBL" id="CAJJDM010000033">
    <property type="protein sequence ID" value="CAD8063267.1"/>
    <property type="molecule type" value="Genomic_DNA"/>
</dbReference>
<dbReference type="OMA" id="QMMNNEI"/>
<dbReference type="AlphaFoldDB" id="A0A8S1L772"/>
<evidence type="ECO:0000313" key="2">
    <source>
        <dbReference type="Proteomes" id="UP000688137"/>
    </source>
</evidence>
<name>A0A8S1L772_PARPR</name>
<evidence type="ECO:0000313" key="1">
    <source>
        <dbReference type="EMBL" id="CAD8063267.1"/>
    </source>
</evidence>
<accession>A0A8S1L772</accession>
<gene>
    <name evidence="1" type="ORF">PPRIM_AZ9-3.1.T0340234</name>
</gene>